<dbReference type="EMBL" id="DWWD01000036">
    <property type="protein sequence ID" value="HJC50803.1"/>
    <property type="molecule type" value="Genomic_DNA"/>
</dbReference>
<feature type="domain" description="Thioester" evidence="2">
    <location>
        <begin position="254"/>
        <end position="345"/>
    </location>
</feature>
<dbReference type="Proteomes" id="UP000823904">
    <property type="component" value="Unassembled WGS sequence"/>
</dbReference>
<gene>
    <name evidence="3" type="ORF">H9754_09595</name>
</gene>
<evidence type="ECO:0000313" key="4">
    <source>
        <dbReference type="Proteomes" id="UP000823904"/>
    </source>
</evidence>
<feature type="region of interest" description="Disordered" evidence="1">
    <location>
        <begin position="137"/>
        <end position="184"/>
    </location>
</feature>
<evidence type="ECO:0000313" key="3">
    <source>
        <dbReference type="EMBL" id="HJC50803.1"/>
    </source>
</evidence>
<evidence type="ECO:0000259" key="2">
    <source>
        <dbReference type="Pfam" id="PF20610"/>
    </source>
</evidence>
<evidence type="ECO:0000256" key="1">
    <source>
        <dbReference type="SAM" id="MobiDB-lite"/>
    </source>
</evidence>
<dbReference type="Pfam" id="PF20610">
    <property type="entry name" value="TED_2"/>
    <property type="match status" value="1"/>
</dbReference>
<organism evidence="3 4">
    <name type="scientific">Candidatus Anaerostipes avistercoris</name>
    <dbReference type="NCBI Taxonomy" id="2838462"/>
    <lineage>
        <taxon>Bacteria</taxon>
        <taxon>Bacillati</taxon>
        <taxon>Bacillota</taxon>
        <taxon>Clostridia</taxon>
        <taxon>Lachnospirales</taxon>
        <taxon>Lachnospiraceae</taxon>
        <taxon>Anaerostipes</taxon>
    </lineage>
</organism>
<name>A0A9D2T8B6_9FIRM</name>
<feature type="non-terminal residue" evidence="3">
    <location>
        <position position="345"/>
    </location>
</feature>
<proteinExistence type="predicted"/>
<protein>
    <submittedName>
        <fullName evidence="3">Peptidase</fullName>
    </submittedName>
</protein>
<dbReference type="InterPro" id="IPR046751">
    <property type="entry name" value="TED_2"/>
</dbReference>
<dbReference type="AlphaFoldDB" id="A0A9D2T8B6"/>
<feature type="compositionally biased region" description="Acidic residues" evidence="1">
    <location>
        <begin position="153"/>
        <end position="165"/>
    </location>
</feature>
<reference evidence="3" key="2">
    <citation type="submission" date="2021-04" db="EMBL/GenBank/DDBJ databases">
        <authorList>
            <person name="Gilroy R."/>
        </authorList>
    </citation>
    <scope>NUCLEOTIDE SEQUENCE</scope>
    <source>
        <strain evidence="3">ChiSjej3B21-8574</strain>
    </source>
</reference>
<feature type="compositionally biased region" description="Acidic residues" evidence="1">
    <location>
        <begin position="172"/>
        <end position="184"/>
    </location>
</feature>
<sequence length="345" mass="37623">MKGKAKRALSGVLSLLTILTAIIQPMVVTYAAEPAGYEAQYPALETVREFLDTEEVVAAEDYEVEAGSGFDVESDFSGLEINDEKVRVTFHEAKSEAGQDYDGNHADTYRAVYFVEPVSGHPSYHVCRNIIVKEPVKESQTESHFDGGGTGEESTEAESEDEDSEQQPQTELETENVTELPEEEEMLTEEALDAALEETEGQKTVDEESGLTLGEVLLQAEEQGIDILGMESGESISFTAQAPMARAARASQSVTITQGSYYYYADYGLGSYVTAPFTVSFGNVTATAYCIQPSKPGPGSGTYQITKLEGNRELAKVCYYGTEASGSAYFFNHYHTDFSAGKRFI</sequence>
<accession>A0A9D2T8B6</accession>
<reference evidence="3" key="1">
    <citation type="journal article" date="2021" name="PeerJ">
        <title>Extensive microbial diversity within the chicken gut microbiome revealed by metagenomics and culture.</title>
        <authorList>
            <person name="Gilroy R."/>
            <person name="Ravi A."/>
            <person name="Getino M."/>
            <person name="Pursley I."/>
            <person name="Horton D.L."/>
            <person name="Alikhan N.F."/>
            <person name="Baker D."/>
            <person name="Gharbi K."/>
            <person name="Hall N."/>
            <person name="Watson M."/>
            <person name="Adriaenssens E.M."/>
            <person name="Foster-Nyarko E."/>
            <person name="Jarju S."/>
            <person name="Secka A."/>
            <person name="Antonio M."/>
            <person name="Oren A."/>
            <person name="Chaudhuri R.R."/>
            <person name="La Ragione R."/>
            <person name="Hildebrand F."/>
            <person name="Pallen M.J."/>
        </authorList>
    </citation>
    <scope>NUCLEOTIDE SEQUENCE</scope>
    <source>
        <strain evidence="3">ChiSjej3B21-8574</strain>
    </source>
</reference>
<comment type="caution">
    <text evidence="3">The sequence shown here is derived from an EMBL/GenBank/DDBJ whole genome shotgun (WGS) entry which is preliminary data.</text>
</comment>